<comment type="caution">
    <text evidence="2">The sequence shown here is derived from an EMBL/GenBank/DDBJ whole genome shotgun (WGS) entry which is preliminary data.</text>
</comment>
<dbReference type="Proteomes" id="UP000285201">
    <property type="component" value="Unassembled WGS sequence"/>
</dbReference>
<keyword evidence="1" id="KW-0472">Membrane</keyword>
<protein>
    <recommendedName>
        <fullName evidence="4">Conjugal transfer protein TrbL</fullName>
    </recommendedName>
</protein>
<organism evidence="2 3">
    <name type="scientific">Lachnospira eligens</name>
    <dbReference type="NCBI Taxonomy" id="39485"/>
    <lineage>
        <taxon>Bacteria</taxon>
        <taxon>Bacillati</taxon>
        <taxon>Bacillota</taxon>
        <taxon>Clostridia</taxon>
        <taxon>Lachnospirales</taxon>
        <taxon>Lachnospiraceae</taxon>
        <taxon>Lachnospira</taxon>
    </lineage>
</organism>
<evidence type="ECO:0000313" key="3">
    <source>
        <dbReference type="Proteomes" id="UP000285201"/>
    </source>
</evidence>
<dbReference type="AlphaFoldDB" id="A0A415M7Q5"/>
<feature type="transmembrane region" description="Helical" evidence="1">
    <location>
        <begin position="236"/>
        <end position="256"/>
    </location>
</feature>
<evidence type="ECO:0000256" key="1">
    <source>
        <dbReference type="SAM" id="Phobius"/>
    </source>
</evidence>
<gene>
    <name evidence="2" type="ORF">DW007_15550</name>
</gene>
<feature type="transmembrane region" description="Helical" evidence="1">
    <location>
        <begin position="268"/>
        <end position="289"/>
    </location>
</feature>
<feature type="transmembrane region" description="Helical" evidence="1">
    <location>
        <begin position="170"/>
        <end position="192"/>
    </location>
</feature>
<feature type="transmembrane region" description="Helical" evidence="1">
    <location>
        <begin position="80"/>
        <end position="101"/>
    </location>
</feature>
<reference evidence="2 3" key="1">
    <citation type="submission" date="2018-08" db="EMBL/GenBank/DDBJ databases">
        <title>A genome reference for cultivated species of the human gut microbiota.</title>
        <authorList>
            <person name="Zou Y."/>
            <person name="Xue W."/>
            <person name="Luo G."/>
        </authorList>
    </citation>
    <scope>NUCLEOTIDE SEQUENCE [LARGE SCALE GENOMIC DNA]</scope>
    <source>
        <strain evidence="2 3">AF36-7BH</strain>
    </source>
</reference>
<keyword evidence="1" id="KW-1133">Transmembrane helix</keyword>
<dbReference type="EMBL" id="QROY01000023">
    <property type="protein sequence ID" value="RHL64601.1"/>
    <property type="molecule type" value="Genomic_DNA"/>
</dbReference>
<evidence type="ECO:0000313" key="2">
    <source>
        <dbReference type="EMBL" id="RHL64601.1"/>
    </source>
</evidence>
<dbReference type="RefSeq" id="WP_118371340.1">
    <property type="nucleotide sequence ID" value="NZ_JADMPT010000003.1"/>
</dbReference>
<sequence>MNILINPVALAAAPQWVIDLLSGGSVYTIAQELWNFVMGIAYTLMGKNVTSFTTPAINAIAQALGLGGNIGAWDYIKNTAFPLFMSMGAVFLNMFTLIGFCRQASNLKEGITMEAWIELFIKLVIANILMTNCLDIMQEFTGFAITTTKVLLPKGVPTVIGGDYDAGFRLAMLMLAPIYLIISGVCSITVLIEILGRFLNLFMLMAVAPLALSTLAGGRGLENSAIAWFKSFLTNALQIIIIALVMQLCAGLNAGLTGMCNTGLLASWFDGAVAVILSLIFMPFMATAVKSSDNFLKRAFDLR</sequence>
<accession>A0A415M7Q5</accession>
<feature type="transmembrane region" description="Helical" evidence="1">
    <location>
        <begin position="198"/>
        <end position="216"/>
    </location>
</feature>
<name>A0A415M7Q5_9FIRM</name>
<keyword evidence="1" id="KW-0812">Transmembrane</keyword>
<proteinExistence type="predicted"/>
<evidence type="ECO:0008006" key="4">
    <source>
        <dbReference type="Google" id="ProtNLM"/>
    </source>
</evidence>